<dbReference type="Pfam" id="PF00825">
    <property type="entry name" value="Ribonuclease_P"/>
    <property type="match status" value="1"/>
</dbReference>
<protein>
    <recommendedName>
        <fullName evidence="7 8">Ribonuclease P protein component</fullName>
        <shortName evidence="7">RNase P protein</shortName>
        <shortName evidence="7">RNaseP protein</shortName>
        <ecNumber evidence="7 8">3.1.26.5</ecNumber>
    </recommendedName>
    <alternativeName>
        <fullName evidence="7">Protein C5</fullName>
    </alternativeName>
</protein>
<dbReference type="PANTHER" id="PTHR33992:SF1">
    <property type="entry name" value="RIBONUCLEASE P PROTEIN COMPONENT"/>
    <property type="match status" value="1"/>
</dbReference>
<sequence length="148" mass="17265">MASLRYPIFLVRYSLFMKPNGLPRRQKLKSRSAIDALFRGGQRFSVFPVLSWYRWAPAEGRDSGIGVGFSCSKKHFKKAVDRNRVKRLMREAWRLQKAELLAFATENGLKLEVFFIYIDKTLPEYETIFAAVGKSLRQLKKKYHETAQ</sequence>
<dbReference type="GO" id="GO:0001682">
    <property type="term" value="P:tRNA 5'-leader removal"/>
    <property type="evidence" value="ECO:0007669"/>
    <property type="project" value="UniProtKB-UniRule"/>
</dbReference>
<evidence type="ECO:0000313" key="9">
    <source>
        <dbReference type="EMBL" id="TCJ12510.1"/>
    </source>
</evidence>
<dbReference type="Gene3D" id="3.30.230.10">
    <property type="match status" value="1"/>
</dbReference>
<comment type="subunit">
    <text evidence="7">Consists of a catalytic RNA component (M1 or rnpB) and a protein subunit.</text>
</comment>
<dbReference type="GO" id="GO:0004526">
    <property type="term" value="F:ribonuclease P activity"/>
    <property type="evidence" value="ECO:0007669"/>
    <property type="project" value="UniProtKB-UniRule"/>
</dbReference>
<name>A0A4R1B4V9_9BACT</name>
<keyword evidence="10" id="KW-1185">Reference proteome</keyword>
<dbReference type="EC" id="3.1.26.5" evidence="7 8"/>
<evidence type="ECO:0000256" key="5">
    <source>
        <dbReference type="ARBA" id="ARBA00022801"/>
    </source>
</evidence>
<keyword evidence="5 7" id="KW-0378">Hydrolase</keyword>
<dbReference type="Proteomes" id="UP000295334">
    <property type="component" value="Unassembled WGS sequence"/>
</dbReference>
<evidence type="ECO:0000256" key="4">
    <source>
        <dbReference type="ARBA" id="ARBA00022759"/>
    </source>
</evidence>
<evidence type="ECO:0000256" key="3">
    <source>
        <dbReference type="ARBA" id="ARBA00022722"/>
    </source>
</evidence>
<keyword evidence="3 7" id="KW-0540">Nuclease</keyword>
<dbReference type="GO" id="GO:0000049">
    <property type="term" value="F:tRNA binding"/>
    <property type="evidence" value="ECO:0007669"/>
    <property type="project" value="UniProtKB-UniRule"/>
</dbReference>
<dbReference type="InterPro" id="IPR020568">
    <property type="entry name" value="Ribosomal_Su5_D2-typ_SF"/>
</dbReference>
<evidence type="ECO:0000256" key="7">
    <source>
        <dbReference type="HAMAP-Rule" id="MF_00227"/>
    </source>
</evidence>
<evidence type="ECO:0000256" key="1">
    <source>
        <dbReference type="ARBA" id="ARBA00002663"/>
    </source>
</evidence>
<dbReference type="PROSITE" id="PS00648">
    <property type="entry name" value="RIBONUCLEASE_P"/>
    <property type="match status" value="1"/>
</dbReference>
<dbReference type="InterPro" id="IPR014721">
    <property type="entry name" value="Ribsml_uS5_D2-typ_fold_subgr"/>
</dbReference>
<dbReference type="PANTHER" id="PTHR33992">
    <property type="entry name" value="RIBONUCLEASE P PROTEIN COMPONENT"/>
    <property type="match status" value="1"/>
</dbReference>
<proteinExistence type="inferred from homology"/>
<keyword evidence="2 7" id="KW-0819">tRNA processing</keyword>
<dbReference type="NCBIfam" id="TIGR00188">
    <property type="entry name" value="rnpA"/>
    <property type="match status" value="1"/>
</dbReference>
<evidence type="ECO:0000256" key="8">
    <source>
        <dbReference type="NCBIfam" id="TIGR00188"/>
    </source>
</evidence>
<evidence type="ECO:0000256" key="6">
    <source>
        <dbReference type="ARBA" id="ARBA00022884"/>
    </source>
</evidence>
<dbReference type="SUPFAM" id="SSF54211">
    <property type="entry name" value="Ribosomal protein S5 domain 2-like"/>
    <property type="match status" value="1"/>
</dbReference>
<evidence type="ECO:0000313" key="10">
    <source>
        <dbReference type="Proteomes" id="UP000295334"/>
    </source>
</evidence>
<dbReference type="InterPro" id="IPR000100">
    <property type="entry name" value="RNase_P"/>
</dbReference>
<dbReference type="OrthoDB" id="1524972at2"/>
<dbReference type="GO" id="GO:0042781">
    <property type="term" value="F:3'-tRNA processing endoribonuclease activity"/>
    <property type="evidence" value="ECO:0007669"/>
    <property type="project" value="TreeGrafter"/>
</dbReference>
<gene>
    <name evidence="7 9" type="primary">rnpA</name>
    <name evidence="9" type="ORF">EPD60_14640</name>
</gene>
<dbReference type="AlphaFoldDB" id="A0A4R1B4V9"/>
<reference evidence="9 10" key="1">
    <citation type="submission" date="2019-03" db="EMBL/GenBank/DDBJ databases">
        <authorList>
            <person name="Kim M.K.M."/>
        </authorList>
    </citation>
    <scope>NUCLEOTIDE SEQUENCE [LARGE SCALE GENOMIC DNA]</scope>
    <source>
        <strain evidence="9 10">17J68-12</strain>
    </source>
</reference>
<dbReference type="HAMAP" id="MF_00227">
    <property type="entry name" value="RNase_P"/>
    <property type="match status" value="1"/>
</dbReference>
<comment type="caution">
    <text evidence="9">The sequence shown here is derived from an EMBL/GenBank/DDBJ whole genome shotgun (WGS) entry which is preliminary data.</text>
</comment>
<keyword evidence="4 7" id="KW-0255">Endonuclease</keyword>
<comment type="function">
    <text evidence="1 7">RNaseP catalyzes the removal of the 5'-leader sequence from pre-tRNA to produce the mature 5'-terminus. It can also cleave other RNA substrates such as 4.5S RNA. The protein component plays an auxiliary but essential role in vivo by binding to the 5'-leader sequence and broadening the substrate specificity of the ribozyme.</text>
</comment>
<dbReference type="EMBL" id="SJZI01000050">
    <property type="protein sequence ID" value="TCJ12510.1"/>
    <property type="molecule type" value="Genomic_DNA"/>
</dbReference>
<accession>A0A4R1B4V9</accession>
<comment type="catalytic activity">
    <reaction evidence="7">
        <text>Endonucleolytic cleavage of RNA, removing 5'-extranucleotides from tRNA precursor.</text>
        <dbReference type="EC" id="3.1.26.5"/>
    </reaction>
</comment>
<dbReference type="GO" id="GO:0030677">
    <property type="term" value="C:ribonuclease P complex"/>
    <property type="evidence" value="ECO:0007669"/>
    <property type="project" value="TreeGrafter"/>
</dbReference>
<keyword evidence="6 7" id="KW-0694">RNA-binding</keyword>
<organism evidence="9 10">
    <name type="scientific">Flaviaesturariibacter flavus</name>
    <dbReference type="NCBI Taxonomy" id="2502780"/>
    <lineage>
        <taxon>Bacteria</taxon>
        <taxon>Pseudomonadati</taxon>
        <taxon>Bacteroidota</taxon>
        <taxon>Chitinophagia</taxon>
        <taxon>Chitinophagales</taxon>
        <taxon>Chitinophagaceae</taxon>
        <taxon>Flaviaestuariibacter</taxon>
    </lineage>
</organism>
<comment type="similarity">
    <text evidence="7">Belongs to the RnpA family.</text>
</comment>
<dbReference type="InterPro" id="IPR020539">
    <property type="entry name" value="RNase_P_CS"/>
</dbReference>
<evidence type="ECO:0000256" key="2">
    <source>
        <dbReference type="ARBA" id="ARBA00022694"/>
    </source>
</evidence>